<dbReference type="AlphaFoldDB" id="A0A1S3HHA4"/>
<reference evidence="4" key="1">
    <citation type="submission" date="2025-08" db="UniProtKB">
        <authorList>
            <consortium name="RefSeq"/>
        </authorList>
    </citation>
    <scope>IDENTIFICATION</scope>
    <source>
        <tissue evidence="4">Gonads</tissue>
    </source>
</reference>
<dbReference type="RefSeq" id="XP_013385455.1">
    <property type="nucleotide sequence ID" value="XM_013530001.1"/>
</dbReference>
<dbReference type="PANTHER" id="PTHR46188">
    <property type="entry name" value="BOLA-LIKE PROTEIN 3"/>
    <property type="match status" value="1"/>
</dbReference>
<organism evidence="3 4">
    <name type="scientific">Lingula anatina</name>
    <name type="common">Brachiopod</name>
    <name type="synonym">Lingula unguis</name>
    <dbReference type="NCBI Taxonomy" id="7574"/>
    <lineage>
        <taxon>Eukaryota</taxon>
        <taxon>Metazoa</taxon>
        <taxon>Spiralia</taxon>
        <taxon>Lophotrochozoa</taxon>
        <taxon>Brachiopoda</taxon>
        <taxon>Linguliformea</taxon>
        <taxon>Lingulata</taxon>
        <taxon>Lingulida</taxon>
        <taxon>Linguloidea</taxon>
        <taxon>Lingulidae</taxon>
        <taxon>Lingula</taxon>
    </lineage>
</organism>
<dbReference type="OrthoDB" id="203381at2759"/>
<evidence type="ECO:0000313" key="4">
    <source>
        <dbReference type="RefSeq" id="XP_013385455.1"/>
    </source>
</evidence>
<dbReference type="Pfam" id="PF01722">
    <property type="entry name" value="BolA"/>
    <property type="match status" value="1"/>
</dbReference>
<dbReference type="Gene3D" id="3.30.300.90">
    <property type="entry name" value="BolA-like"/>
    <property type="match status" value="1"/>
</dbReference>
<dbReference type="Proteomes" id="UP000085678">
    <property type="component" value="Unplaced"/>
</dbReference>
<dbReference type="InParanoid" id="A0A1S3HHA4"/>
<dbReference type="OMA" id="MHGIRIQ"/>
<evidence type="ECO:0000313" key="3">
    <source>
        <dbReference type="Proteomes" id="UP000085678"/>
    </source>
</evidence>
<dbReference type="STRING" id="7574.A0A1S3HHA4"/>
<dbReference type="InterPro" id="IPR036065">
    <property type="entry name" value="BolA-like_sf"/>
</dbReference>
<keyword evidence="3" id="KW-1185">Reference proteome</keyword>
<gene>
    <name evidence="4" type="primary">LOC106155260</name>
</gene>
<comment type="similarity">
    <text evidence="1 2">Belongs to the BolA/IbaG family.</text>
</comment>
<dbReference type="InterPro" id="IPR052275">
    <property type="entry name" value="Mt_Fe-S_assembly_factor"/>
</dbReference>
<accession>A0A1S3HHA4</accession>
<evidence type="ECO:0000256" key="2">
    <source>
        <dbReference type="RuleBase" id="RU003860"/>
    </source>
</evidence>
<dbReference type="GeneID" id="106155260"/>
<dbReference type="GO" id="GO:0005759">
    <property type="term" value="C:mitochondrial matrix"/>
    <property type="evidence" value="ECO:0007669"/>
    <property type="project" value="TreeGrafter"/>
</dbReference>
<proteinExistence type="inferred from homology"/>
<evidence type="ECO:0000256" key="1">
    <source>
        <dbReference type="ARBA" id="ARBA00005578"/>
    </source>
</evidence>
<name>A0A1S3HHA4_LINAN</name>
<dbReference type="KEGG" id="lak:106155260"/>
<dbReference type="PANTHER" id="PTHR46188:SF1">
    <property type="entry name" value="BOLA-LIKE PROTEIN 3"/>
    <property type="match status" value="1"/>
</dbReference>
<dbReference type="InterPro" id="IPR002634">
    <property type="entry name" value="BolA"/>
</dbReference>
<sequence length="123" mass="13739">MNVITVCRRACLQLLRSFYQTPTWTAACRLQSFSTGSESPPQMTPGESKITEVLKQKFPKATDIRVLEAMPGSCGSMYQVYVEAPDFKGKRIVQQHRMVTEALEQEIADMHGLTIQTALSPNS</sequence>
<protein>
    <submittedName>
        <fullName evidence="4">BolA-like protein 3</fullName>
    </submittedName>
</protein>
<dbReference type="SUPFAM" id="SSF82657">
    <property type="entry name" value="BolA-like"/>
    <property type="match status" value="1"/>
</dbReference>